<name>A0A2U2C474_9RHOB</name>
<comment type="caution">
    <text evidence="1">The sequence shown here is derived from an EMBL/GenBank/DDBJ whole genome shotgun (WGS) entry which is preliminary data.</text>
</comment>
<dbReference type="RefSeq" id="WP_109535251.1">
    <property type="nucleotide sequence ID" value="NZ_QEYD01000017.1"/>
</dbReference>
<dbReference type="AlphaFoldDB" id="A0A2U2C474"/>
<keyword evidence="2" id="KW-1185">Reference proteome</keyword>
<dbReference type="Proteomes" id="UP000244940">
    <property type="component" value="Unassembled WGS sequence"/>
</dbReference>
<evidence type="ECO:0000313" key="1">
    <source>
        <dbReference type="EMBL" id="PWE26690.1"/>
    </source>
</evidence>
<reference evidence="1 2" key="1">
    <citation type="submission" date="2018-05" db="EMBL/GenBank/DDBJ databases">
        <title>Pararhodobacter marina sp. nov., isolated from deep-sea water of the Indian Ocean.</title>
        <authorList>
            <person name="Lai Q.Sr."/>
            <person name="Liu X."/>
            <person name="Shao Z."/>
        </authorList>
    </citation>
    <scope>NUCLEOTIDE SEQUENCE [LARGE SCALE GENOMIC DNA]</scope>
    <source>
        <strain evidence="1 2">CIC4N-9</strain>
    </source>
</reference>
<organism evidence="1 2">
    <name type="scientific">Pararhodobacter marinus</name>
    <dbReference type="NCBI Taxonomy" id="2184063"/>
    <lineage>
        <taxon>Bacteria</taxon>
        <taxon>Pseudomonadati</taxon>
        <taxon>Pseudomonadota</taxon>
        <taxon>Alphaproteobacteria</taxon>
        <taxon>Rhodobacterales</taxon>
        <taxon>Paracoccaceae</taxon>
        <taxon>Pararhodobacter</taxon>
    </lineage>
</organism>
<evidence type="ECO:0000313" key="2">
    <source>
        <dbReference type="Proteomes" id="UP000244940"/>
    </source>
</evidence>
<dbReference type="GeneID" id="94367325"/>
<gene>
    <name evidence="1" type="ORF">C4N9_20735</name>
</gene>
<sequence length="61" mass="6863">MSTDMQQVREAVDELERAVQVFTEKCIEAGAYLPGIATRLRIYADEMADRYPDHTNGGLDT</sequence>
<accession>A0A2U2C474</accession>
<dbReference type="EMBL" id="QEYD01000017">
    <property type="protein sequence ID" value="PWE26690.1"/>
    <property type="molecule type" value="Genomic_DNA"/>
</dbReference>
<protein>
    <submittedName>
        <fullName evidence="1">Uncharacterized protein</fullName>
    </submittedName>
</protein>
<proteinExistence type="predicted"/>